<comment type="caution">
    <text evidence="3">The sequence shown here is derived from an EMBL/GenBank/DDBJ whole genome shotgun (WGS) entry which is preliminary data.</text>
</comment>
<feature type="compositionally biased region" description="Polar residues" evidence="2">
    <location>
        <begin position="38"/>
        <end position="57"/>
    </location>
</feature>
<proteinExistence type="predicted"/>
<evidence type="ECO:0000313" key="4">
    <source>
        <dbReference type="Proteomes" id="UP001485043"/>
    </source>
</evidence>
<dbReference type="Proteomes" id="UP001485043">
    <property type="component" value="Unassembled WGS sequence"/>
</dbReference>
<dbReference type="AlphaFoldDB" id="A0AAW1T1L6"/>
<keyword evidence="1" id="KW-0175">Coiled coil</keyword>
<dbReference type="EMBL" id="JALJOV010000588">
    <property type="protein sequence ID" value="KAK9862558.1"/>
    <property type="molecule type" value="Genomic_DNA"/>
</dbReference>
<evidence type="ECO:0000256" key="1">
    <source>
        <dbReference type="SAM" id="Coils"/>
    </source>
</evidence>
<name>A0AAW1T1L6_9CHLO</name>
<reference evidence="3 4" key="1">
    <citation type="journal article" date="2024" name="Nat. Commun.">
        <title>Phylogenomics reveals the evolutionary origins of lichenization in chlorophyte algae.</title>
        <authorList>
            <person name="Puginier C."/>
            <person name="Libourel C."/>
            <person name="Otte J."/>
            <person name="Skaloud P."/>
            <person name="Haon M."/>
            <person name="Grisel S."/>
            <person name="Petersen M."/>
            <person name="Berrin J.G."/>
            <person name="Delaux P.M."/>
            <person name="Dal Grande F."/>
            <person name="Keller J."/>
        </authorList>
    </citation>
    <scope>NUCLEOTIDE SEQUENCE [LARGE SCALE GENOMIC DNA]</scope>
    <source>
        <strain evidence="3 4">SAG 2523</strain>
    </source>
</reference>
<protein>
    <submittedName>
        <fullName evidence="3">Uncharacterized protein</fullName>
    </submittedName>
</protein>
<keyword evidence="4" id="KW-1185">Reference proteome</keyword>
<sequence>MQQSLSWSALQGLEAVAKEAMAALEAEHREVQRLQHELVTSTSSQTEQKGALNQLQDSLKAVREMSEAHQPAP</sequence>
<gene>
    <name evidence="3" type="ORF">WJX84_004183</name>
</gene>
<organism evidence="3 4">
    <name type="scientific">Apatococcus fuscideae</name>
    <dbReference type="NCBI Taxonomy" id="2026836"/>
    <lineage>
        <taxon>Eukaryota</taxon>
        <taxon>Viridiplantae</taxon>
        <taxon>Chlorophyta</taxon>
        <taxon>core chlorophytes</taxon>
        <taxon>Trebouxiophyceae</taxon>
        <taxon>Chlorellales</taxon>
        <taxon>Chlorellaceae</taxon>
        <taxon>Apatococcus</taxon>
    </lineage>
</organism>
<evidence type="ECO:0000256" key="2">
    <source>
        <dbReference type="SAM" id="MobiDB-lite"/>
    </source>
</evidence>
<evidence type="ECO:0000313" key="3">
    <source>
        <dbReference type="EMBL" id="KAK9862558.1"/>
    </source>
</evidence>
<feature type="region of interest" description="Disordered" evidence="2">
    <location>
        <begin position="38"/>
        <end position="73"/>
    </location>
</feature>
<feature type="coiled-coil region" evidence="1">
    <location>
        <begin position="10"/>
        <end position="37"/>
    </location>
</feature>
<accession>A0AAW1T1L6</accession>